<dbReference type="PRINTS" id="PR00313">
    <property type="entry name" value="CABNDNGRPT"/>
</dbReference>
<dbReference type="EMBL" id="CP157484">
    <property type="protein sequence ID" value="XBO40240.1"/>
    <property type="molecule type" value="Genomic_DNA"/>
</dbReference>
<feature type="compositionally biased region" description="Gly residues" evidence="1">
    <location>
        <begin position="225"/>
        <end position="238"/>
    </location>
</feature>
<dbReference type="Pfam" id="PF00353">
    <property type="entry name" value="HemolysinCabind"/>
    <property type="match status" value="1"/>
</dbReference>
<dbReference type="PROSITE" id="PS00330">
    <property type="entry name" value="HEMOLYSIN_CALCIUM"/>
    <property type="match status" value="2"/>
</dbReference>
<sequence length="337" mass="34555">MSATYEAFLHDLAFSESTNRYNYVNSLGYAGAYQFGESALRMIGYYTNDGTAAVDWNNGWTGKDGIASISDWLTHPAVQDKAAGEWFGYLWNTEIKDLGLQAFDGQVMDGAQITASGIVAASHLVGADSVARYLNSGGTAMAADPFGTTVSTYLHKFSGYDFSGVTGVSATSADASAAPTSTVQAPAPAPSAPSGGGSTSSTASPDPVPPVVGQTLTGTNKGEVLEGGAGNDTITGGGGKDQIIGGAGDDKLWGGAAADTFTFKAQFGHDVVEDFDFSGRNHDVLNFDSALFADVGSVLSHTTDTSNGALITDSAGDSVLLLGVSKAQLGAVDFHFF</sequence>
<proteinExistence type="predicted"/>
<dbReference type="Gene3D" id="2.150.10.10">
    <property type="entry name" value="Serralysin-like metalloprotease, C-terminal"/>
    <property type="match status" value="1"/>
</dbReference>
<evidence type="ECO:0000256" key="1">
    <source>
        <dbReference type="SAM" id="MobiDB-lite"/>
    </source>
</evidence>
<dbReference type="AlphaFoldDB" id="A0AAU7JJ48"/>
<gene>
    <name evidence="2" type="ORF">ABEG18_05520</name>
</gene>
<evidence type="ECO:0000313" key="2">
    <source>
        <dbReference type="EMBL" id="XBO40240.1"/>
    </source>
</evidence>
<accession>A0AAU7JJ48</accession>
<name>A0AAU7JJ48_9HYPH</name>
<organism evidence="2">
    <name type="scientific">Alsobacter sp. KACC 23698</name>
    <dbReference type="NCBI Taxonomy" id="3149229"/>
    <lineage>
        <taxon>Bacteria</taxon>
        <taxon>Pseudomonadati</taxon>
        <taxon>Pseudomonadota</taxon>
        <taxon>Alphaproteobacteria</taxon>
        <taxon>Hyphomicrobiales</taxon>
        <taxon>Alsobacteraceae</taxon>
        <taxon>Alsobacter</taxon>
    </lineage>
</organism>
<reference evidence="2" key="1">
    <citation type="submission" date="2024-05" db="EMBL/GenBank/DDBJ databases">
        <authorList>
            <person name="Kim S."/>
            <person name="Heo J."/>
            <person name="Choi H."/>
            <person name="Choi Y."/>
            <person name="Kwon S.-W."/>
            <person name="Kim Y."/>
        </authorList>
    </citation>
    <scope>NUCLEOTIDE SEQUENCE</scope>
    <source>
        <strain evidence="2">KACC 23698</strain>
    </source>
</reference>
<feature type="region of interest" description="Disordered" evidence="1">
    <location>
        <begin position="179"/>
        <end position="238"/>
    </location>
</feature>
<evidence type="ECO:0008006" key="3">
    <source>
        <dbReference type="Google" id="ProtNLM"/>
    </source>
</evidence>
<dbReference type="SUPFAM" id="SSF51120">
    <property type="entry name" value="beta-Roll"/>
    <property type="match status" value="1"/>
</dbReference>
<protein>
    <recommendedName>
        <fullName evidence="3">Calcium-binding protein</fullName>
    </recommendedName>
</protein>
<dbReference type="InterPro" id="IPR011049">
    <property type="entry name" value="Serralysin-like_metalloprot_C"/>
</dbReference>
<dbReference type="GO" id="GO:0005509">
    <property type="term" value="F:calcium ion binding"/>
    <property type="evidence" value="ECO:0007669"/>
    <property type="project" value="InterPro"/>
</dbReference>
<dbReference type="InterPro" id="IPR001343">
    <property type="entry name" value="Hemolysn_Ca-bd"/>
</dbReference>
<dbReference type="InterPro" id="IPR018511">
    <property type="entry name" value="Hemolysin-typ_Ca-bd_CS"/>
</dbReference>
<dbReference type="RefSeq" id="WP_406857095.1">
    <property type="nucleotide sequence ID" value="NZ_CP157484.1"/>
</dbReference>